<dbReference type="GO" id="GO:0016702">
    <property type="term" value="F:oxidoreductase activity, acting on single donors with incorporation of molecular oxygen, incorporation of two atoms of oxygen"/>
    <property type="evidence" value="ECO:0007669"/>
    <property type="project" value="UniProtKB-ARBA"/>
</dbReference>
<dbReference type="SUPFAM" id="SSF53213">
    <property type="entry name" value="LigB-like"/>
    <property type="match status" value="1"/>
</dbReference>
<keyword evidence="2" id="KW-0223">Dioxygenase</keyword>
<evidence type="ECO:0000259" key="1">
    <source>
        <dbReference type="Pfam" id="PF02900"/>
    </source>
</evidence>
<keyword evidence="3" id="KW-1185">Reference proteome</keyword>
<dbReference type="GO" id="GO:0008198">
    <property type="term" value="F:ferrous iron binding"/>
    <property type="evidence" value="ECO:0007669"/>
    <property type="project" value="InterPro"/>
</dbReference>
<keyword evidence="2" id="KW-0560">Oxidoreductase</keyword>
<feature type="domain" description="Extradiol ring-cleavage dioxygenase class III enzyme subunit B" evidence="1">
    <location>
        <begin position="23"/>
        <end position="251"/>
    </location>
</feature>
<gene>
    <name evidence="2" type="ORF">GA0070215_10367</name>
</gene>
<evidence type="ECO:0000313" key="3">
    <source>
        <dbReference type="Proteomes" id="UP000198551"/>
    </source>
</evidence>
<dbReference type="InterPro" id="IPR004183">
    <property type="entry name" value="Xdiol_dOase_suB"/>
</dbReference>
<name>A0A1C4VC34_9ACTN</name>
<organism evidence="2 3">
    <name type="scientific">Micromonospora marina</name>
    <dbReference type="NCBI Taxonomy" id="307120"/>
    <lineage>
        <taxon>Bacteria</taxon>
        <taxon>Bacillati</taxon>
        <taxon>Actinomycetota</taxon>
        <taxon>Actinomycetes</taxon>
        <taxon>Micromonosporales</taxon>
        <taxon>Micromonosporaceae</taxon>
        <taxon>Micromonospora</taxon>
    </lineage>
</organism>
<proteinExistence type="predicted"/>
<reference evidence="3" key="1">
    <citation type="submission" date="2016-06" db="EMBL/GenBank/DDBJ databases">
        <authorList>
            <person name="Varghese N."/>
        </authorList>
    </citation>
    <scope>NUCLEOTIDE SEQUENCE [LARGE SCALE GENOMIC DNA]</scope>
    <source>
        <strain evidence="3">DSM 45555</strain>
    </source>
</reference>
<dbReference type="Pfam" id="PF02900">
    <property type="entry name" value="LigB"/>
    <property type="match status" value="1"/>
</dbReference>
<dbReference type="RefSeq" id="WP_091042301.1">
    <property type="nucleotide sequence ID" value="NZ_FMCV01000003.1"/>
</dbReference>
<protein>
    <submittedName>
        <fullName evidence="2">2-aminophenol/2-amino-5-chlorophenol 1,6-dioxygenase alpha subunit</fullName>
    </submittedName>
</protein>
<dbReference type="Gene3D" id="3.40.830.10">
    <property type="entry name" value="LigB-like"/>
    <property type="match status" value="1"/>
</dbReference>
<dbReference type="EMBL" id="FMCV01000003">
    <property type="protein sequence ID" value="SCE81547.1"/>
    <property type="molecule type" value="Genomic_DNA"/>
</dbReference>
<sequence>MADRTGIVAGALLPGMPHLLADEPAPSWSALADAARDVGARLRRLEPDVVLLLSTQWFTVLGHQFQCDPNPRGRHVDENWYAYDYGLLDYDLRFDVDFTERWAARVQAGGLQARRTRYEGFPIDAGTIVTSALLDPDRKLRWAQVSCNLYADAGTLAEVGRAGGAAARDAGLRAAVVVVTGMSSGLIQEWIEPGQDRIGAAGHEQWNTRILDLLTAGKVDEALAVREDFARQAQADSQFRALAFAAGAGAATGPAHLHAYGPIWGTGGAVLSWNLTDHH</sequence>
<dbReference type="AlphaFoldDB" id="A0A1C4VC34"/>
<evidence type="ECO:0000313" key="2">
    <source>
        <dbReference type="EMBL" id="SCE81547.1"/>
    </source>
</evidence>
<accession>A0A1C4VC34</accession>
<dbReference type="Proteomes" id="UP000198551">
    <property type="component" value="Unassembled WGS sequence"/>
</dbReference>